<gene>
    <name evidence="12" type="ORF">GCM10010136_03220</name>
</gene>
<dbReference type="GO" id="GO:0006508">
    <property type="term" value="P:proteolysis"/>
    <property type="evidence" value="ECO:0007669"/>
    <property type="project" value="InterPro"/>
</dbReference>
<dbReference type="Pfam" id="PF00768">
    <property type="entry name" value="Peptidase_S11"/>
    <property type="match status" value="1"/>
</dbReference>
<dbReference type="InterPro" id="IPR001967">
    <property type="entry name" value="Peptidase_S11_N"/>
</dbReference>
<feature type="chain" id="PRO_5035188479" evidence="10">
    <location>
        <begin position="38"/>
        <end position="487"/>
    </location>
</feature>
<evidence type="ECO:0000256" key="5">
    <source>
        <dbReference type="ARBA" id="ARBA00022984"/>
    </source>
</evidence>
<evidence type="ECO:0000256" key="4">
    <source>
        <dbReference type="ARBA" id="ARBA00022960"/>
    </source>
</evidence>
<organism evidence="12 13">
    <name type="scientific">Limoniibacter endophyticus</name>
    <dbReference type="NCBI Taxonomy" id="1565040"/>
    <lineage>
        <taxon>Bacteria</taxon>
        <taxon>Pseudomonadati</taxon>
        <taxon>Pseudomonadota</taxon>
        <taxon>Alphaproteobacteria</taxon>
        <taxon>Hyphomicrobiales</taxon>
        <taxon>Bartonellaceae</taxon>
        <taxon>Limoniibacter</taxon>
    </lineage>
</organism>
<accession>A0A8J3DM20</accession>
<comment type="similarity">
    <text evidence="1 9">Belongs to the peptidase S11 family.</text>
</comment>
<dbReference type="Gene3D" id="3.40.710.10">
    <property type="entry name" value="DD-peptidase/beta-lactamase superfamily"/>
    <property type="match status" value="1"/>
</dbReference>
<dbReference type="InterPro" id="IPR012338">
    <property type="entry name" value="Beta-lactam/transpept-like"/>
</dbReference>
<evidence type="ECO:0000259" key="11">
    <source>
        <dbReference type="PROSITE" id="PS51724"/>
    </source>
</evidence>
<dbReference type="GO" id="GO:0008360">
    <property type="term" value="P:regulation of cell shape"/>
    <property type="evidence" value="ECO:0007669"/>
    <property type="project" value="UniProtKB-KW"/>
</dbReference>
<dbReference type="PANTHER" id="PTHR21581">
    <property type="entry name" value="D-ALANYL-D-ALANINE CARBOXYPEPTIDASE"/>
    <property type="match status" value="1"/>
</dbReference>
<evidence type="ECO:0000256" key="2">
    <source>
        <dbReference type="ARBA" id="ARBA00022729"/>
    </source>
</evidence>
<keyword evidence="12" id="KW-0121">Carboxypeptidase</keyword>
<keyword evidence="5" id="KW-0573">Peptidoglycan synthesis</keyword>
<feature type="active site" evidence="7">
    <location>
        <position position="127"/>
    </location>
</feature>
<dbReference type="InterPro" id="IPR018044">
    <property type="entry name" value="Peptidase_S11"/>
</dbReference>
<evidence type="ECO:0000256" key="9">
    <source>
        <dbReference type="RuleBase" id="RU004016"/>
    </source>
</evidence>
<evidence type="ECO:0000256" key="6">
    <source>
        <dbReference type="ARBA" id="ARBA00023316"/>
    </source>
</evidence>
<dbReference type="GO" id="GO:0009252">
    <property type="term" value="P:peptidoglycan biosynthetic process"/>
    <property type="evidence" value="ECO:0007669"/>
    <property type="project" value="UniProtKB-KW"/>
</dbReference>
<keyword evidence="6" id="KW-0961">Cell wall biogenesis/degradation</keyword>
<dbReference type="AlphaFoldDB" id="A0A8J3DM20"/>
<dbReference type="GO" id="GO:0009002">
    <property type="term" value="F:serine-type D-Ala-D-Ala carboxypeptidase activity"/>
    <property type="evidence" value="ECO:0007669"/>
    <property type="project" value="InterPro"/>
</dbReference>
<keyword evidence="13" id="KW-1185">Reference proteome</keyword>
<comment type="caution">
    <text evidence="12">The sequence shown here is derived from an EMBL/GenBank/DDBJ whole genome shotgun (WGS) entry which is preliminary data.</text>
</comment>
<evidence type="ECO:0000256" key="7">
    <source>
        <dbReference type="PIRSR" id="PIRSR618044-1"/>
    </source>
</evidence>
<evidence type="ECO:0000313" key="13">
    <source>
        <dbReference type="Proteomes" id="UP000641137"/>
    </source>
</evidence>
<keyword evidence="12" id="KW-0645">Protease</keyword>
<evidence type="ECO:0000256" key="1">
    <source>
        <dbReference type="ARBA" id="ARBA00007164"/>
    </source>
</evidence>
<dbReference type="GO" id="GO:0042834">
    <property type="term" value="F:peptidoglycan binding"/>
    <property type="evidence" value="ECO:0007669"/>
    <property type="project" value="InterPro"/>
</dbReference>
<feature type="signal peptide" evidence="10">
    <location>
        <begin position="1"/>
        <end position="37"/>
    </location>
</feature>
<dbReference type="GO" id="GO:0071555">
    <property type="term" value="P:cell wall organization"/>
    <property type="evidence" value="ECO:0007669"/>
    <property type="project" value="UniProtKB-KW"/>
</dbReference>
<reference evidence="12" key="2">
    <citation type="submission" date="2020-09" db="EMBL/GenBank/DDBJ databases">
        <authorList>
            <person name="Sun Q."/>
            <person name="Kim S."/>
        </authorList>
    </citation>
    <scope>NUCLEOTIDE SEQUENCE</scope>
    <source>
        <strain evidence="12">KCTC 42097</strain>
    </source>
</reference>
<feature type="active site" description="Proton acceptor" evidence="7">
    <location>
        <position position="67"/>
    </location>
</feature>
<dbReference type="Pfam" id="PF05036">
    <property type="entry name" value="SPOR"/>
    <property type="match status" value="1"/>
</dbReference>
<dbReference type="Gene3D" id="3.30.70.1070">
    <property type="entry name" value="Sporulation related repeat"/>
    <property type="match status" value="1"/>
</dbReference>
<proteinExistence type="inferred from homology"/>
<keyword evidence="3" id="KW-0378">Hydrolase</keyword>
<dbReference type="PROSITE" id="PS51724">
    <property type="entry name" value="SPOR"/>
    <property type="match status" value="1"/>
</dbReference>
<protein>
    <submittedName>
        <fullName evidence="12">D-alanyl-D-alanine carboxypeptidase</fullName>
    </submittedName>
</protein>
<dbReference type="PRINTS" id="PR00725">
    <property type="entry name" value="DADACBPTASE1"/>
</dbReference>
<reference evidence="12" key="1">
    <citation type="journal article" date="2014" name="Int. J. Syst. Evol. Microbiol.">
        <title>Complete genome sequence of Corynebacterium casei LMG S-19264T (=DSM 44701T), isolated from a smear-ripened cheese.</title>
        <authorList>
            <consortium name="US DOE Joint Genome Institute (JGI-PGF)"/>
            <person name="Walter F."/>
            <person name="Albersmeier A."/>
            <person name="Kalinowski J."/>
            <person name="Ruckert C."/>
        </authorList>
    </citation>
    <scope>NUCLEOTIDE SEQUENCE</scope>
    <source>
        <strain evidence="12">KCTC 42097</strain>
    </source>
</reference>
<dbReference type="Proteomes" id="UP000641137">
    <property type="component" value="Unassembled WGS sequence"/>
</dbReference>
<evidence type="ECO:0000256" key="10">
    <source>
        <dbReference type="SAM" id="SignalP"/>
    </source>
</evidence>
<feature type="active site" description="Proton acceptor" evidence="7">
    <location>
        <position position="70"/>
    </location>
</feature>
<dbReference type="PANTHER" id="PTHR21581:SF6">
    <property type="entry name" value="TRAFFICKING PROTEIN PARTICLE COMPLEX SUBUNIT 12"/>
    <property type="match status" value="1"/>
</dbReference>
<dbReference type="SUPFAM" id="SSF56601">
    <property type="entry name" value="beta-lactamase/transpeptidase-like"/>
    <property type="match status" value="1"/>
</dbReference>
<dbReference type="EMBL" id="BMZO01000001">
    <property type="protein sequence ID" value="GHC62199.1"/>
    <property type="molecule type" value="Genomic_DNA"/>
</dbReference>
<feature type="domain" description="SPOR" evidence="11">
    <location>
        <begin position="403"/>
        <end position="487"/>
    </location>
</feature>
<keyword evidence="4" id="KW-0133">Cell shape</keyword>
<feature type="binding site" evidence="8">
    <location>
        <position position="229"/>
    </location>
    <ligand>
        <name>substrate</name>
    </ligand>
</feature>
<dbReference type="InterPro" id="IPR036680">
    <property type="entry name" value="SPOR-like_sf"/>
</dbReference>
<evidence type="ECO:0000256" key="3">
    <source>
        <dbReference type="ARBA" id="ARBA00022801"/>
    </source>
</evidence>
<dbReference type="SUPFAM" id="SSF110997">
    <property type="entry name" value="Sporulation related repeat"/>
    <property type="match status" value="1"/>
</dbReference>
<evidence type="ECO:0000256" key="8">
    <source>
        <dbReference type="PIRSR" id="PIRSR618044-2"/>
    </source>
</evidence>
<dbReference type="InterPro" id="IPR007730">
    <property type="entry name" value="SPOR-like_dom"/>
</dbReference>
<name>A0A8J3DM20_9HYPH</name>
<keyword evidence="2 10" id="KW-0732">Signal</keyword>
<evidence type="ECO:0000313" key="12">
    <source>
        <dbReference type="EMBL" id="GHC62199.1"/>
    </source>
</evidence>
<sequence length="487" mass="51211">MRIAWNSVGAKARRSITPVCALAIALVAVIIASPASANSKYAAIIVDANTGKTLHASSANELRYPASLTKMMTLYLLFEQMKAGHLDLSSRISFSANASSEQPTKLGVKPGNSITVETAINALVIRSANDVATAVGEKIAGSETAFAQLMTRKARQLGMTKTVFRNAHGLPNSQQVTTAADMAKLGIALREHFPQYYKFFSARSFTYGKTTISTHNRLVTSVKGVDGIKTGYTRASGFNLVSSMQDDQGRSVVGVVLGGTSTRARDDQMRALLAKYMPAASKRDRGPLIASATGPAFEARVAGIRLPKNDIPTPDFRPGTELASNEGGDAIAALMAATNEQSRTSNAPTVQAYAAPLPSARPTVQIDGIQTAATVRPKAPIANAPSAPVQAAAQPAVAVPQPQPASNGWVVQIGSLPSESDAQAVLATTSQKAATILADASAFTSVFEKDGSTFYRARFGGFNSKEAAWNACSALKKRDISCYAVQQ</sequence>